<keyword evidence="9" id="KW-1185">Reference proteome</keyword>
<proteinExistence type="inferred from homology"/>
<protein>
    <recommendedName>
        <fullName evidence="7">YetF C-terminal domain-containing protein</fullName>
    </recommendedName>
</protein>
<organism evidence="8 9">
    <name type="scientific">Tessaracoccus lapidicaptus</name>
    <dbReference type="NCBI Taxonomy" id="1427523"/>
    <lineage>
        <taxon>Bacteria</taxon>
        <taxon>Bacillati</taxon>
        <taxon>Actinomycetota</taxon>
        <taxon>Actinomycetes</taxon>
        <taxon>Propionibacteriales</taxon>
        <taxon>Propionibacteriaceae</taxon>
        <taxon>Tessaracoccus</taxon>
    </lineage>
</organism>
<dbReference type="Pfam" id="PF04239">
    <property type="entry name" value="DUF421"/>
    <property type="match status" value="1"/>
</dbReference>
<dbReference type="InterPro" id="IPR007353">
    <property type="entry name" value="DUF421"/>
</dbReference>
<dbReference type="RefSeq" id="WP_068750619.1">
    <property type="nucleotide sequence ID" value="NZ_LR214441.1"/>
</dbReference>
<comment type="subcellular location">
    <subcellularLocation>
        <location evidence="1">Cell membrane</location>
        <topology evidence="1">Multi-pass membrane protein</topology>
    </subcellularLocation>
</comment>
<sequence length="176" mass="19066">MWFESWSILLRILLVGSATYLTLIALLRLTGKRTLSQLNAFDFIVTVSMGSVLATVLTSADTTWAQGITALGLLAALQFVAAFLASRWSPFRSVVTSRPAILLFDGDVRPDELARHRLTESELYQAVRMSGTGDLSQVKAVVLETNGTFSVITRDKYGEGSALQDSLLGEGDSPHG</sequence>
<comment type="caution">
    <text evidence="8">The sequence shown here is derived from an EMBL/GenBank/DDBJ whole genome shotgun (WGS) entry which is preliminary data.</text>
</comment>
<feature type="domain" description="YetF C-terminal" evidence="7">
    <location>
        <begin position="87"/>
        <end position="156"/>
    </location>
</feature>
<dbReference type="Gene3D" id="3.30.240.20">
    <property type="entry name" value="bsu07140 like domains"/>
    <property type="match status" value="1"/>
</dbReference>
<evidence type="ECO:0000259" key="7">
    <source>
        <dbReference type="Pfam" id="PF04239"/>
    </source>
</evidence>
<evidence type="ECO:0000256" key="1">
    <source>
        <dbReference type="ARBA" id="ARBA00004651"/>
    </source>
</evidence>
<dbReference type="PANTHER" id="PTHR34582">
    <property type="entry name" value="UPF0702 TRANSMEMBRANE PROTEIN YCAP"/>
    <property type="match status" value="1"/>
</dbReference>
<evidence type="ECO:0000256" key="5">
    <source>
        <dbReference type="ARBA" id="ARBA00022989"/>
    </source>
</evidence>
<evidence type="ECO:0000256" key="3">
    <source>
        <dbReference type="ARBA" id="ARBA00022475"/>
    </source>
</evidence>
<dbReference type="InterPro" id="IPR023090">
    <property type="entry name" value="UPF0702_alpha/beta_dom_sf"/>
</dbReference>
<keyword evidence="6" id="KW-0472">Membrane</keyword>
<evidence type="ECO:0000256" key="6">
    <source>
        <dbReference type="ARBA" id="ARBA00023136"/>
    </source>
</evidence>
<comment type="similarity">
    <text evidence="2">Belongs to the UPF0702 family.</text>
</comment>
<evidence type="ECO:0000313" key="8">
    <source>
        <dbReference type="EMBL" id="OCL36405.1"/>
    </source>
</evidence>
<gene>
    <name evidence="8" type="ORF">BCR15_00595</name>
</gene>
<evidence type="ECO:0000256" key="2">
    <source>
        <dbReference type="ARBA" id="ARBA00006448"/>
    </source>
</evidence>
<name>A0A1C0AQ99_9ACTN</name>
<keyword evidence="3" id="KW-1003">Cell membrane</keyword>
<evidence type="ECO:0000313" key="9">
    <source>
        <dbReference type="Proteomes" id="UP000093501"/>
    </source>
</evidence>
<dbReference type="AlphaFoldDB" id="A0A1C0AQ99"/>
<reference evidence="9" key="1">
    <citation type="submission" date="2016-07" db="EMBL/GenBank/DDBJ databases">
        <authorList>
            <person name="Florea S."/>
            <person name="Webb J.S."/>
            <person name="Jaromczyk J."/>
            <person name="Schardl C.L."/>
        </authorList>
    </citation>
    <scope>NUCLEOTIDE SEQUENCE [LARGE SCALE GENOMIC DNA]</scope>
    <source>
        <strain evidence="9">IPBSL-7</strain>
    </source>
</reference>
<keyword evidence="5" id="KW-1133">Transmembrane helix</keyword>
<accession>A0A1C0AQ99</accession>
<dbReference type="GO" id="GO:0005886">
    <property type="term" value="C:plasma membrane"/>
    <property type="evidence" value="ECO:0007669"/>
    <property type="project" value="UniProtKB-SubCell"/>
</dbReference>
<dbReference type="Proteomes" id="UP000093501">
    <property type="component" value="Unassembled WGS sequence"/>
</dbReference>
<dbReference type="EMBL" id="MBQD01000011">
    <property type="protein sequence ID" value="OCL36405.1"/>
    <property type="molecule type" value="Genomic_DNA"/>
</dbReference>
<evidence type="ECO:0000256" key="4">
    <source>
        <dbReference type="ARBA" id="ARBA00022692"/>
    </source>
</evidence>
<keyword evidence="4" id="KW-0812">Transmembrane</keyword>
<dbReference type="PANTHER" id="PTHR34582:SF6">
    <property type="entry name" value="UPF0702 TRANSMEMBRANE PROTEIN YCAP"/>
    <property type="match status" value="1"/>
</dbReference>